<protein>
    <submittedName>
        <fullName evidence="1">Uncharacterized protein</fullName>
    </submittedName>
</protein>
<gene>
    <name evidence="1" type="ORF">DEO72_LG7g1102</name>
</gene>
<sequence>MAWRHERTLKELAILDVGYRPLCIQIPYTEGSLNFELRTGLIQLLQQFSQQPINQMQLFNSNAQQKYVPPPARQNLASNPSQFQQFRLQNFAPQQRVKQETSLEATIQDLKTQIGQLATTVNELVEQKYGSIPAQPVINPKI</sequence>
<dbReference type="EMBL" id="CP039351">
    <property type="protein sequence ID" value="QCD99816.1"/>
    <property type="molecule type" value="Genomic_DNA"/>
</dbReference>
<proteinExistence type="predicted"/>
<accession>A0A4D6MIJ9</accession>
<reference evidence="1 2" key="1">
    <citation type="submission" date="2019-04" db="EMBL/GenBank/DDBJ databases">
        <title>An improved genome assembly and genetic linkage map for asparagus bean, Vigna unguiculata ssp. sesquipedialis.</title>
        <authorList>
            <person name="Xia Q."/>
            <person name="Zhang R."/>
            <person name="Dong Y."/>
        </authorList>
    </citation>
    <scope>NUCLEOTIDE SEQUENCE [LARGE SCALE GENOMIC DNA]</scope>
    <source>
        <tissue evidence="1">Leaf</tissue>
    </source>
</reference>
<keyword evidence="2" id="KW-1185">Reference proteome</keyword>
<evidence type="ECO:0000313" key="2">
    <source>
        <dbReference type="Proteomes" id="UP000501690"/>
    </source>
</evidence>
<organism evidence="1 2">
    <name type="scientific">Vigna unguiculata</name>
    <name type="common">Cowpea</name>
    <dbReference type="NCBI Taxonomy" id="3917"/>
    <lineage>
        <taxon>Eukaryota</taxon>
        <taxon>Viridiplantae</taxon>
        <taxon>Streptophyta</taxon>
        <taxon>Embryophyta</taxon>
        <taxon>Tracheophyta</taxon>
        <taxon>Spermatophyta</taxon>
        <taxon>Magnoliopsida</taxon>
        <taxon>eudicotyledons</taxon>
        <taxon>Gunneridae</taxon>
        <taxon>Pentapetalae</taxon>
        <taxon>rosids</taxon>
        <taxon>fabids</taxon>
        <taxon>Fabales</taxon>
        <taxon>Fabaceae</taxon>
        <taxon>Papilionoideae</taxon>
        <taxon>50 kb inversion clade</taxon>
        <taxon>NPAAA clade</taxon>
        <taxon>indigoferoid/millettioid clade</taxon>
        <taxon>Phaseoleae</taxon>
        <taxon>Vigna</taxon>
    </lineage>
</organism>
<evidence type="ECO:0000313" key="1">
    <source>
        <dbReference type="EMBL" id="QCD99816.1"/>
    </source>
</evidence>
<name>A0A4D6MIJ9_VIGUN</name>
<dbReference type="Proteomes" id="UP000501690">
    <property type="component" value="Linkage Group LG7"/>
</dbReference>
<dbReference type="AlphaFoldDB" id="A0A4D6MIJ9"/>